<dbReference type="Proteomes" id="UP000807353">
    <property type="component" value="Unassembled WGS sequence"/>
</dbReference>
<feature type="non-terminal residue" evidence="1">
    <location>
        <position position="64"/>
    </location>
</feature>
<gene>
    <name evidence="1" type="ORF">BDZ94DRAFT_1272685</name>
</gene>
<dbReference type="EMBL" id="MU150364">
    <property type="protein sequence ID" value="KAF9457608.1"/>
    <property type="molecule type" value="Genomic_DNA"/>
</dbReference>
<evidence type="ECO:0000313" key="2">
    <source>
        <dbReference type="Proteomes" id="UP000807353"/>
    </source>
</evidence>
<sequence length="64" mass="7455">MASRGLPYNKYRTCITLWIRYRGVVSCGFLNFIFPVGTNEMSQCWTLDFAMNPSERSEKKRVAL</sequence>
<dbReference type="AlphaFoldDB" id="A0A9P5XU47"/>
<protein>
    <submittedName>
        <fullName evidence="1">Uncharacterized protein</fullName>
    </submittedName>
</protein>
<evidence type="ECO:0000313" key="1">
    <source>
        <dbReference type="EMBL" id="KAF9457608.1"/>
    </source>
</evidence>
<keyword evidence="2" id="KW-1185">Reference proteome</keyword>
<comment type="caution">
    <text evidence="1">The sequence shown here is derived from an EMBL/GenBank/DDBJ whole genome shotgun (WGS) entry which is preliminary data.</text>
</comment>
<proteinExistence type="predicted"/>
<organism evidence="1 2">
    <name type="scientific">Collybia nuda</name>
    <dbReference type="NCBI Taxonomy" id="64659"/>
    <lineage>
        <taxon>Eukaryota</taxon>
        <taxon>Fungi</taxon>
        <taxon>Dikarya</taxon>
        <taxon>Basidiomycota</taxon>
        <taxon>Agaricomycotina</taxon>
        <taxon>Agaricomycetes</taxon>
        <taxon>Agaricomycetidae</taxon>
        <taxon>Agaricales</taxon>
        <taxon>Tricholomatineae</taxon>
        <taxon>Clitocybaceae</taxon>
        <taxon>Collybia</taxon>
    </lineage>
</organism>
<name>A0A9P5XU47_9AGAR</name>
<accession>A0A9P5XU47</accession>
<reference evidence="1" key="1">
    <citation type="submission" date="2020-11" db="EMBL/GenBank/DDBJ databases">
        <authorList>
            <consortium name="DOE Joint Genome Institute"/>
            <person name="Ahrendt S."/>
            <person name="Riley R."/>
            <person name="Andreopoulos W."/>
            <person name="Labutti K."/>
            <person name="Pangilinan J."/>
            <person name="Ruiz-Duenas F.J."/>
            <person name="Barrasa J.M."/>
            <person name="Sanchez-Garcia M."/>
            <person name="Camarero S."/>
            <person name="Miyauchi S."/>
            <person name="Serrano A."/>
            <person name="Linde D."/>
            <person name="Babiker R."/>
            <person name="Drula E."/>
            <person name="Ayuso-Fernandez I."/>
            <person name="Pacheco R."/>
            <person name="Padilla G."/>
            <person name="Ferreira P."/>
            <person name="Barriuso J."/>
            <person name="Kellner H."/>
            <person name="Castanera R."/>
            <person name="Alfaro M."/>
            <person name="Ramirez L."/>
            <person name="Pisabarro A.G."/>
            <person name="Kuo A."/>
            <person name="Tritt A."/>
            <person name="Lipzen A."/>
            <person name="He G."/>
            <person name="Yan M."/>
            <person name="Ng V."/>
            <person name="Cullen D."/>
            <person name="Martin F."/>
            <person name="Rosso M.-N."/>
            <person name="Henrissat B."/>
            <person name="Hibbett D."/>
            <person name="Martinez A.T."/>
            <person name="Grigoriev I.V."/>
        </authorList>
    </citation>
    <scope>NUCLEOTIDE SEQUENCE</scope>
    <source>
        <strain evidence="1">CBS 247.69</strain>
    </source>
</reference>